<reference evidence="4 5" key="1">
    <citation type="submission" date="2019-03" db="EMBL/GenBank/DDBJ databases">
        <title>Genomic Encyclopedia of Type Strains, Phase IV (KMG-IV): sequencing the most valuable type-strain genomes for metagenomic binning, comparative biology and taxonomic classification.</title>
        <authorList>
            <person name="Goeker M."/>
        </authorList>
    </citation>
    <scope>NUCLEOTIDE SEQUENCE [LARGE SCALE GENOMIC DNA]</scope>
    <source>
        <strain evidence="4 5">DSM 28559</strain>
    </source>
</reference>
<dbReference type="OrthoDB" id="1682956at2"/>
<dbReference type="RefSeq" id="WP_132088896.1">
    <property type="nucleotide sequence ID" value="NZ_JANKAQ010000001.1"/>
</dbReference>
<keyword evidence="1" id="KW-0805">Transcription regulation</keyword>
<name>A0A4R2LI22_9FIRM</name>
<dbReference type="Pfam" id="PF12116">
    <property type="entry name" value="SpoIIID"/>
    <property type="match status" value="1"/>
</dbReference>
<proteinExistence type="predicted"/>
<accession>A0A4R2LI22</accession>
<dbReference type="GO" id="GO:0003700">
    <property type="term" value="F:DNA-binding transcription factor activity"/>
    <property type="evidence" value="ECO:0007669"/>
    <property type="project" value="InterPro"/>
</dbReference>
<evidence type="ECO:0000313" key="4">
    <source>
        <dbReference type="EMBL" id="TCO85913.1"/>
    </source>
</evidence>
<protein>
    <submittedName>
        <fullName evidence="4">Putative DeoR family transcriptional regulator (Stage III sporulation protein D)</fullName>
    </submittedName>
</protein>
<dbReference type="NCBIfam" id="TIGR02844">
    <property type="entry name" value="spore_III_D"/>
    <property type="match status" value="1"/>
</dbReference>
<dbReference type="InterPro" id="IPR018356">
    <property type="entry name" value="Tscrpt_reg_HTH_DeoR_CS"/>
</dbReference>
<dbReference type="GO" id="GO:0003677">
    <property type="term" value="F:DNA binding"/>
    <property type="evidence" value="ECO:0007669"/>
    <property type="project" value="UniProtKB-KW"/>
</dbReference>
<keyword evidence="5" id="KW-1185">Reference proteome</keyword>
<organism evidence="4 5">
    <name type="scientific">Frisingicoccus caecimuris</name>
    <dbReference type="NCBI Taxonomy" id="1796636"/>
    <lineage>
        <taxon>Bacteria</taxon>
        <taxon>Bacillati</taxon>
        <taxon>Bacillota</taxon>
        <taxon>Clostridia</taxon>
        <taxon>Lachnospirales</taxon>
        <taxon>Lachnospiraceae</taxon>
        <taxon>Frisingicoccus</taxon>
    </lineage>
</organism>
<evidence type="ECO:0000256" key="3">
    <source>
        <dbReference type="ARBA" id="ARBA00023163"/>
    </source>
</evidence>
<comment type="caution">
    <text evidence="4">The sequence shown here is derived from an EMBL/GenBank/DDBJ whole genome shotgun (WGS) entry which is preliminary data.</text>
</comment>
<gene>
    <name evidence="4" type="ORF">EV212_102230</name>
</gene>
<dbReference type="EMBL" id="SLXA01000002">
    <property type="protein sequence ID" value="TCO85913.1"/>
    <property type="molecule type" value="Genomic_DNA"/>
</dbReference>
<keyword evidence="3" id="KW-0804">Transcription</keyword>
<dbReference type="AlphaFoldDB" id="A0A4R2LI22"/>
<dbReference type="Proteomes" id="UP000295711">
    <property type="component" value="Unassembled WGS sequence"/>
</dbReference>
<dbReference type="InterPro" id="IPR014208">
    <property type="entry name" value="Spore_III_D"/>
</dbReference>
<evidence type="ECO:0000256" key="1">
    <source>
        <dbReference type="ARBA" id="ARBA00023015"/>
    </source>
</evidence>
<evidence type="ECO:0000256" key="2">
    <source>
        <dbReference type="ARBA" id="ARBA00023125"/>
    </source>
</evidence>
<sequence>MKDYIEERAIEIATYIIEHNATVRQTAGQFGISKSTVHKDVTERLLTINPVLARQARMVLDVNKSERHIRGGMATREKYRHIRDEKCM</sequence>
<evidence type="ECO:0000313" key="5">
    <source>
        <dbReference type="Proteomes" id="UP000295711"/>
    </source>
</evidence>
<dbReference type="PROSITE" id="PS00894">
    <property type="entry name" value="HTH_DEOR_1"/>
    <property type="match status" value="1"/>
</dbReference>
<keyword evidence="2" id="KW-0238">DNA-binding</keyword>